<comment type="caution">
    <text evidence="1">The sequence shown here is derived from an EMBL/GenBank/DDBJ whole genome shotgun (WGS) entry which is preliminary data.</text>
</comment>
<accession>W4L5B6</accession>
<keyword evidence="2" id="KW-1185">Reference proteome</keyword>
<name>W4L5B6_9BACT</name>
<dbReference type="AlphaFoldDB" id="W4L5B6"/>
<protein>
    <submittedName>
        <fullName evidence="1">Uncharacterized protein</fullName>
    </submittedName>
</protein>
<evidence type="ECO:0000313" key="1">
    <source>
        <dbReference type="EMBL" id="ETW92865.1"/>
    </source>
</evidence>
<sequence>MDIQAAGCPRLHVGRKTSAGLEEESGIKLAISLEGARAADWAALKTMSRMAL</sequence>
<organism evidence="1 2">
    <name type="scientific">Candidatus Entotheonella gemina</name>
    <dbReference type="NCBI Taxonomy" id="1429439"/>
    <lineage>
        <taxon>Bacteria</taxon>
        <taxon>Pseudomonadati</taxon>
        <taxon>Nitrospinota/Tectimicrobiota group</taxon>
        <taxon>Candidatus Tectimicrobiota</taxon>
        <taxon>Candidatus Entotheonellia</taxon>
        <taxon>Candidatus Entotheonellales</taxon>
        <taxon>Candidatus Entotheonellaceae</taxon>
        <taxon>Candidatus Entotheonella</taxon>
    </lineage>
</organism>
<dbReference type="EMBL" id="AZHX01002772">
    <property type="protein sequence ID" value="ETW92865.1"/>
    <property type="molecule type" value="Genomic_DNA"/>
</dbReference>
<dbReference type="HOGENOM" id="CLU_3077929_0_0_7"/>
<gene>
    <name evidence="1" type="ORF">ETSY2_52435</name>
</gene>
<dbReference type="Proteomes" id="UP000019140">
    <property type="component" value="Unassembled WGS sequence"/>
</dbReference>
<evidence type="ECO:0000313" key="2">
    <source>
        <dbReference type="Proteomes" id="UP000019140"/>
    </source>
</evidence>
<reference evidence="1 2" key="1">
    <citation type="journal article" date="2014" name="Nature">
        <title>An environmental bacterial taxon with a large and distinct metabolic repertoire.</title>
        <authorList>
            <person name="Wilson M.C."/>
            <person name="Mori T."/>
            <person name="Ruckert C."/>
            <person name="Uria A.R."/>
            <person name="Helf M.J."/>
            <person name="Takada K."/>
            <person name="Gernert C."/>
            <person name="Steffens U.A."/>
            <person name="Heycke N."/>
            <person name="Schmitt S."/>
            <person name="Rinke C."/>
            <person name="Helfrich E.J."/>
            <person name="Brachmann A.O."/>
            <person name="Gurgui C."/>
            <person name="Wakimoto T."/>
            <person name="Kracht M."/>
            <person name="Crusemann M."/>
            <person name="Hentschel U."/>
            <person name="Abe I."/>
            <person name="Matsunaga S."/>
            <person name="Kalinowski J."/>
            <person name="Takeyama H."/>
            <person name="Piel J."/>
        </authorList>
    </citation>
    <scope>NUCLEOTIDE SEQUENCE [LARGE SCALE GENOMIC DNA]</scope>
    <source>
        <strain evidence="2">TSY2</strain>
    </source>
</reference>
<proteinExistence type="predicted"/>